<keyword evidence="3" id="KW-1185">Reference proteome</keyword>
<feature type="transmembrane region" description="Helical" evidence="1">
    <location>
        <begin position="21"/>
        <end position="40"/>
    </location>
</feature>
<evidence type="ECO:0000256" key="1">
    <source>
        <dbReference type="SAM" id="Phobius"/>
    </source>
</evidence>
<evidence type="ECO:0000313" key="3">
    <source>
        <dbReference type="Proteomes" id="UP000037267"/>
    </source>
</evidence>
<comment type="caution">
    <text evidence="2">The sequence shown here is derived from an EMBL/GenBank/DDBJ whole genome shotgun (WGS) entry which is preliminary data.</text>
</comment>
<evidence type="ECO:0000313" key="2">
    <source>
        <dbReference type="EMBL" id="KNF09521.1"/>
    </source>
</evidence>
<dbReference type="EMBL" id="LGSS01000003">
    <property type="protein sequence ID" value="KNF09521.1"/>
    <property type="molecule type" value="Genomic_DNA"/>
</dbReference>
<dbReference type="STRING" id="1503.CLPU_3c03010"/>
<feature type="transmembrane region" description="Helical" evidence="1">
    <location>
        <begin position="158"/>
        <end position="181"/>
    </location>
</feature>
<dbReference type="InterPro" id="IPR053046">
    <property type="entry name" value="ABC-5_transporter"/>
</dbReference>
<feature type="transmembrane region" description="Helical" evidence="1">
    <location>
        <begin position="77"/>
        <end position="98"/>
    </location>
</feature>
<proteinExistence type="predicted"/>
<feature type="transmembrane region" description="Helical" evidence="1">
    <location>
        <begin position="119"/>
        <end position="146"/>
    </location>
</feature>
<reference evidence="3" key="1">
    <citation type="submission" date="2015-07" db="EMBL/GenBank/DDBJ databases">
        <title>Draft genome sequence of the purine-degrading Gottschalkia purinilyticum DSM 1384 (formerly Clostridium purinilyticum).</title>
        <authorList>
            <person name="Poehlein A."/>
            <person name="Schiel-Bengelsdorf B."/>
            <person name="Bengelsdorf F.R."/>
            <person name="Daniel R."/>
            <person name="Duerre P."/>
        </authorList>
    </citation>
    <scope>NUCLEOTIDE SEQUENCE [LARGE SCALE GENOMIC DNA]</scope>
    <source>
        <strain evidence="3">DSM 1384</strain>
    </source>
</reference>
<dbReference type="PANTHER" id="PTHR39177">
    <property type="entry name" value="ABC TRANSPORTER PERMEASE YTRC-RELATED"/>
    <property type="match status" value="1"/>
</dbReference>
<dbReference type="Proteomes" id="UP000037267">
    <property type="component" value="Unassembled WGS sequence"/>
</dbReference>
<dbReference type="PANTHER" id="PTHR39177:SF1">
    <property type="entry name" value="ABC TRANSPORTER PERMEASE YTRC-RELATED"/>
    <property type="match status" value="1"/>
</dbReference>
<keyword evidence="1" id="KW-1133">Transmembrane helix</keyword>
<gene>
    <name evidence="2" type="ORF">CLPU_3c03010</name>
</gene>
<feature type="transmembrane region" description="Helical" evidence="1">
    <location>
        <begin position="193"/>
        <end position="212"/>
    </location>
</feature>
<feature type="transmembrane region" description="Helical" evidence="1">
    <location>
        <begin position="290"/>
        <end position="311"/>
    </location>
</feature>
<accession>A0A0L0WDK3</accession>
<dbReference type="OrthoDB" id="1706490at2"/>
<name>A0A0L0WDK3_GOTPU</name>
<keyword evidence="1" id="KW-0472">Membrane</keyword>
<feature type="transmembrane region" description="Helical" evidence="1">
    <location>
        <begin position="317"/>
        <end position="336"/>
    </location>
</feature>
<sequence>MNLKLIPFNKNLFWKDWKITKWITILASILIFFDMPLRIYSEINRYNVFIKRIKDISETMILNKSLEVGIEDVFNHIYGITPYIILIYPIIIILILFGEERRNKTMELMTYMPYSKYEIFFNKVLVGVTNIVIPYIINGIIILVILATHPVLKEIKNLYLNIMWIMNSIIVSIAIMSFSLIFATLTANSIGQIALTSIFIYFPAGITVLLRINMEPMMILRQGNMLYDRFYKISLIMHKFSPVDYIRFINTTIELIILIIVSIMLILISKKLFDKNKNERNGELLQFKNLELFFKAGVTICVMLTISPLIFQRVGKGSIIGFILIYAIGALIGLFISKKCIKLSKSSVTT</sequence>
<feature type="transmembrane region" description="Helical" evidence="1">
    <location>
        <begin position="245"/>
        <end position="269"/>
    </location>
</feature>
<dbReference type="RefSeq" id="WP_050354496.1">
    <property type="nucleotide sequence ID" value="NZ_LGSS01000003.1"/>
</dbReference>
<dbReference type="AlphaFoldDB" id="A0A0L0WDK3"/>
<protein>
    <submittedName>
        <fullName evidence="2">ABC-2 family transporter protein</fullName>
    </submittedName>
</protein>
<keyword evidence="1" id="KW-0812">Transmembrane</keyword>
<organism evidence="2 3">
    <name type="scientific">Gottschalkia purinilytica</name>
    <name type="common">Clostridium purinilyticum</name>
    <dbReference type="NCBI Taxonomy" id="1503"/>
    <lineage>
        <taxon>Bacteria</taxon>
        <taxon>Bacillati</taxon>
        <taxon>Bacillota</taxon>
        <taxon>Tissierellia</taxon>
        <taxon>Tissierellales</taxon>
        <taxon>Gottschalkiaceae</taxon>
        <taxon>Gottschalkia</taxon>
    </lineage>
</organism>